<evidence type="ECO:0000313" key="2">
    <source>
        <dbReference type="Proteomes" id="UP000326340"/>
    </source>
</evidence>
<dbReference type="AlphaFoldDB" id="A0A5Q4BHP2"/>
<dbReference type="OrthoDB" id="2132010at2759"/>
<sequence>MCFQWENLQHLPRLSVASPESVLDVKNTKGSLSWTATSLLGLAHVRLYFTCRTQQNACFGSAKSIANDAWDAKPPGRGPQLVYARLHAVHAVNIPVQLGIGYLAGCQAFFWILKHSFCSFEAAIFLSKWLFMLAADHESIGLDANERHIIRWIECIVNEAVASLDEVEGYDFNGQEDTPQSLGILGGMAIRLLGHRLFAKMFESCNSAWPIMRKLGNSLHEYSVLLNENGGLASVERAEKTYNRNTMVRVTLLATLAFAATAFAQITPNKAGSSNVGKGDGSQFITGGCVDDSDCSSACCADASGVGVCSAEAAQFQNGKNGCNFVDPNREATIAAAQAQAEKRGF</sequence>
<accession>A0A5Q4BHP2</accession>
<keyword evidence="2" id="KW-1185">Reference proteome</keyword>
<protein>
    <submittedName>
        <fullName evidence="1">Uncharacterized protein</fullName>
    </submittedName>
</protein>
<evidence type="ECO:0000313" key="1">
    <source>
        <dbReference type="EMBL" id="TQN66438.1"/>
    </source>
</evidence>
<dbReference type="Proteomes" id="UP000326340">
    <property type="component" value="Unassembled WGS sequence"/>
</dbReference>
<comment type="caution">
    <text evidence="1">The sequence shown here is derived from an EMBL/GenBank/DDBJ whole genome shotgun (WGS) entry which is preliminary data.</text>
</comment>
<gene>
    <name evidence="1" type="ORF">CSHISOI_08979</name>
</gene>
<dbReference type="EMBL" id="PUHP01001205">
    <property type="protein sequence ID" value="TQN66438.1"/>
    <property type="molecule type" value="Genomic_DNA"/>
</dbReference>
<name>A0A5Q4BHP2_9PEZI</name>
<organism evidence="1 2">
    <name type="scientific">Colletotrichum shisoi</name>
    <dbReference type="NCBI Taxonomy" id="2078593"/>
    <lineage>
        <taxon>Eukaryota</taxon>
        <taxon>Fungi</taxon>
        <taxon>Dikarya</taxon>
        <taxon>Ascomycota</taxon>
        <taxon>Pezizomycotina</taxon>
        <taxon>Sordariomycetes</taxon>
        <taxon>Hypocreomycetidae</taxon>
        <taxon>Glomerellales</taxon>
        <taxon>Glomerellaceae</taxon>
        <taxon>Colletotrichum</taxon>
        <taxon>Colletotrichum destructivum species complex</taxon>
    </lineage>
</organism>
<proteinExistence type="predicted"/>
<reference evidence="1 2" key="1">
    <citation type="journal article" date="2019" name="Sci. Rep.">
        <title>Colletotrichum shisoi sp. nov., an anthracnose pathogen of Perilla frutescens in Japan: molecular phylogenetic, morphological and genomic evidence.</title>
        <authorList>
            <person name="Gan P."/>
            <person name="Tsushima A."/>
            <person name="Hiroyama R."/>
            <person name="Narusaka M."/>
            <person name="Takano Y."/>
            <person name="Narusaka Y."/>
            <person name="Kawaradani M."/>
            <person name="Damm U."/>
            <person name="Shirasu K."/>
        </authorList>
    </citation>
    <scope>NUCLEOTIDE SEQUENCE [LARGE SCALE GENOMIC DNA]</scope>
    <source>
        <strain evidence="1 2">PG-2018a</strain>
    </source>
</reference>